<dbReference type="EMBL" id="CAJNJA010034731">
    <property type="protein sequence ID" value="CAE7697129.1"/>
    <property type="molecule type" value="Genomic_DNA"/>
</dbReference>
<accession>A0A812WYE4</accession>
<dbReference type="OrthoDB" id="438440at2759"/>
<dbReference type="Proteomes" id="UP000601435">
    <property type="component" value="Unassembled WGS sequence"/>
</dbReference>
<comment type="caution">
    <text evidence="1">The sequence shown here is derived from an EMBL/GenBank/DDBJ whole genome shotgun (WGS) entry which is preliminary data.</text>
</comment>
<sequence length="112" mass="12238">MVLAAENLAEAGLSWQQTLSLVIGGSDVSNPVFDDLLPDHLDVGIAPLRIPGQAMWLVDAVAGRQVLAVDLAKRLDDFTRELPEISVAQSALDHVMSTYVYNMDKAYKRLES</sequence>
<evidence type="ECO:0000313" key="2">
    <source>
        <dbReference type="Proteomes" id="UP000601435"/>
    </source>
</evidence>
<name>A0A812WYE4_9DINO</name>
<evidence type="ECO:0000313" key="1">
    <source>
        <dbReference type="EMBL" id="CAE7697129.1"/>
    </source>
</evidence>
<dbReference type="AlphaFoldDB" id="A0A812WYE4"/>
<protein>
    <submittedName>
        <fullName evidence="1">Uncharacterized protein</fullName>
    </submittedName>
</protein>
<gene>
    <name evidence="1" type="ORF">SNEC2469_LOCUS20094</name>
</gene>
<organism evidence="1 2">
    <name type="scientific">Symbiodinium necroappetens</name>
    <dbReference type="NCBI Taxonomy" id="1628268"/>
    <lineage>
        <taxon>Eukaryota</taxon>
        <taxon>Sar</taxon>
        <taxon>Alveolata</taxon>
        <taxon>Dinophyceae</taxon>
        <taxon>Suessiales</taxon>
        <taxon>Symbiodiniaceae</taxon>
        <taxon>Symbiodinium</taxon>
    </lineage>
</organism>
<keyword evidence="2" id="KW-1185">Reference proteome</keyword>
<proteinExistence type="predicted"/>
<reference evidence="1" key="1">
    <citation type="submission" date="2021-02" db="EMBL/GenBank/DDBJ databases">
        <authorList>
            <person name="Dougan E. K."/>
            <person name="Rhodes N."/>
            <person name="Thang M."/>
            <person name="Chan C."/>
        </authorList>
    </citation>
    <scope>NUCLEOTIDE SEQUENCE</scope>
</reference>